<evidence type="ECO:0000256" key="3">
    <source>
        <dbReference type="ARBA" id="ARBA00022527"/>
    </source>
</evidence>
<dbReference type="PROSITE" id="PS50011">
    <property type="entry name" value="PROTEIN_KINASE_DOM"/>
    <property type="match status" value="1"/>
</dbReference>
<organism evidence="14 15">
    <name type="scientific">Anabarilius grahami</name>
    <name type="common">Kanglang fish</name>
    <name type="synonym">Barilius grahami</name>
    <dbReference type="NCBI Taxonomy" id="495550"/>
    <lineage>
        <taxon>Eukaryota</taxon>
        <taxon>Metazoa</taxon>
        <taxon>Chordata</taxon>
        <taxon>Craniata</taxon>
        <taxon>Vertebrata</taxon>
        <taxon>Euteleostomi</taxon>
        <taxon>Actinopterygii</taxon>
        <taxon>Neopterygii</taxon>
        <taxon>Teleostei</taxon>
        <taxon>Ostariophysi</taxon>
        <taxon>Cypriniformes</taxon>
        <taxon>Xenocyprididae</taxon>
        <taxon>Xenocypridinae</taxon>
        <taxon>Xenocypridinae incertae sedis</taxon>
        <taxon>Anabarilius</taxon>
    </lineage>
</organism>
<comment type="similarity">
    <text evidence="1">Belongs to the protein kinase superfamily. NEK Ser/Thr protein kinase family. NIMA subfamily.</text>
</comment>
<dbReference type="PANTHER" id="PTHR44899:SF4">
    <property type="entry name" value="SERINE_THREONINE-PROTEIN KINASE NEK1"/>
    <property type="match status" value="1"/>
</dbReference>
<dbReference type="PANTHER" id="PTHR44899">
    <property type="entry name" value="CAMK FAMILY PROTEIN KINASE"/>
    <property type="match status" value="1"/>
</dbReference>
<evidence type="ECO:0000256" key="1">
    <source>
        <dbReference type="ARBA" id="ARBA00010886"/>
    </source>
</evidence>
<comment type="catalytic activity">
    <reaction evidence="9">
        <text>L-seryl-[protein] + ATP = O-phospho-L-seryl-[protein] + ADP + H(+)</text>
        <dbReference type="Rhea" id="RHEA:17989"/>
        <dbReference type="Rhea" id="RHEA-COMP:9863"/>
        <dbReference type="Rhea" id="RHEA-COMP:11604"/>
        <dbReference type="ChEBI" id="CHEBI:15378"/>
        <dbReference type="ChEBI" id="CHEBI:29999"/>
        <dbReference type="ChEBI" id="CHEBI:30616"/>
        <dbReference type="ChEBI" id="CHEBI:83421"/>
        <dbReference type="ChEBI" id="CHEBI:456216"/>
        <dbReference type="EC" id="2.7.11.1"/>
    </reaction>
</comment>
<dbReference type="SUPFAM" id="SSF56112">
    <property type="entry name" value="Protein kinase-like (PK-like)"/>
    <property type="match status" value="1"/>
</dbReference>
<dbReference type="SMART" id="SM00220">
    <property type="entry name" value="S_TKc"/>
    <property type="match status" value="1"/>
</dbReference>
<dbReference type="Pfam" id="PF00069">
    <property type="entry name" value="Pkinase"/>
    <property type="match status" value="1"/>
</dbReference>
<dbReference type="InterPro" id="IPR000719">
    <property type="entry name" value="Prot_kinase_dom"/>
</dbReference>
<dbReference type="OrthoDB" id="248923at2759"/>
<comment type="caution">
    <text evidence="14">The sequence shown here is derived from an EMBL/GenBank/DDBJ whole genome shotgun (WGS) entry which is preliminary data.</text>
</comment>
<evidence type="ECO:0000256" key="8">
    <source>
        <dbReference type="ARBA" id="ARBA00047899"/>
    </source>
</evidence>
<dbReference type="InterPro" id="IPR011009">
    <property type="entry name" value="Kinase-like_dom_sf"/>
</dbReference>
<protein>
    <recommendedName>
        <fullName evidence="2">non-specific serine/threonine protein kinase</fullName>
        <ecNumber evidence="2">2.7.11.1</ecNumber>
    </recommendedName>
</protein>
<dbReference type="GO" id="GO:0005524">
    <property type="term" value="F:ATP binding"/>
    <property type="evidence" value="ECO:0007669"/>
    <property type="project" value="UniProtKB-UniRule"/>
</dbReference>
<evidence type="ECO:0000256" key="4">
    <source>
        <dbReference type="ARBA" id="ARBA00022679"/>
    </source>
</evidence>
<evidence type="ECO:0000256" key="5">
    <source>
        <dbReference type="ARBA" id="ARBA00022741"/>
    </source>
</evidence>
<proteinExistence type="inferred from homology"/>
<keyword evidence="7 10" id="KW-0067">ATP-binding</keyword>
<comment type="catalytic activity">
    <reaction evidence="8">
        <text>L-threonyl-[protein] + ATP = O-phospho-L-threonyl-[protein] + ADP + H(+)</text>
        <dbReference type="Rhea" id="RHEA:46608"/>
        <dbReference type="Rhea" id="RHEA-COMP:11060"/>
        <dbReference type="Rhea" id="RHEA-COMP:11605"/>
        <dbReference type="ChEBI" id="CHEBI:15378"/>
        <dbReference type="ChEBI" id="CHEBI:30013"/>
        <dbReference type="ChEBI" id="CHEBI:30616"/>
        <dbReference type="ChEBI" id="CHEBI:61977"/>
        <dbReference type="ChEBI" id="CHEBI:456216"/>
        <dbReference type="EC" id="2.7.11.1"/>
    </reaction>
</comment>
<evidence type="ECO:0000256" key="6">
    <source>
        <dbReference type="ARBA" id="ARBA00022777"/>
    </source>
</evidence>
<keyword evidence="3 11" id="KW-0723">Serine/threonine-protein kinase</keyword>
<dbReference type="PROSITE" id="PS00107">
    <property type="entry name" value="PROTEIN_KINASE_ATP"/>
    <property type="match status" value="1"/>
</dbReference>
<feature type="domain" description="Protein kinase" evidence="13">
    <location>
        <begin position="36"/>
        <end position="304"/>
    </location>
</feature>
<dbReference type="InterPro" id="IPR051131">
    <property type="entry name" value="NEK_Ser/Thr_kinase_NIMA"/>
</dbReference>
<dbReference type="GO" id="GO:0004674">
    <property type="term" value="F:protein serine/threonine kinase activity"/>
    <property type="evidence" value="ECO:0007669"/>
    <property type="project" value="UniProtKB-KW"/>
</dbReference>
<evidence type="ECO:0000313" key="14">
    <source>
        <dbReference type="EMBL" id="ROL53184.1"/>
    </source>
</evidence>
<evidence type="ECO:0000256" key="10">
    <source>
        <dbReference type="PROSITE-ProRule" id="PRU10141"/>
    </source>
</evidence>
<reference evidence="14 15" key="1">
    <citation type="submission" date="2018-10" db="EMBL/GenBank/DDBJ databases">
        <title>Genome assembly for a Yunnan-Guizhou Plateau 3E fish, Anabarilius grahami (Regan), and its evolutionary and genetic applications.</title>
        <authorList>
            <person name="Jiang W."/>
        </authorList>
    </citation>
    <scope>NUCLEOTIDE SEQUENCE [LARGE SCALE GENOMIC DNA]</scope>
    <source>
        <strain evidence="14">AG-KIZ</strain>
        <tissue evidence="14">Muscle</tissue>
    </source>
</reference>
<name>A0A3N0Z4S4_ANAGA</name>
<dbReference type="PROSITE" id="PS00108">
    <property type="entry name" value="PROTEIN_KINASE_ST"/>
    <property type="match status" value="1"/>
</dbReference>
<keyword evidence="6 14" id="KW-0418">Kinase</keyword>
<keyword evidence="15" id="KW-1185">Reference proteome</keyword>
<evidence type="ECO:0000256" key="9">
    <source>
        <dbReference type="ARBA" id="ARBA00048679"/>
    </source>
</evidence>
<dbReference type="Proteomes" id="UP000281406">
    <property type="component" value="Unassembled WGS sequence"/>
</dbReference>
<accession>A0A3N0Z4S4</accession>
<evidence type="ECO:0000256" key="2">
    <source>
        <dbReference type="ARBA" id="ARBA00012513"/>
    </source>
</evidence>
<feature type="region of interest" description="Disordered" evidence="12">
    <location>
        <begin position="1"/>
        <end position="20"/>
    </location>
</feature>
<sequence length="346" mass="38373">MAQYHRLSDTSADSSISDPNMNVSPGVIKMLKEHGYTMKEELGRGASGIAFLVEDGDGDLYVVKQMNSRDGVELDTVKTEVEILKTLNFGYIVTYVNSFEDKEAGRIYIVMENCEGGDLSKIMETQKEEGFFEEKQILDWLVQICLALKYLHEKKIIHRDIKPQNVFLTEDGYVNLGDFGCSTALKRADEYANSVVGAKLYVSPEVYERKYNSKRESANMKPKDWLNLDEEKGEEGRSGLATTTQSQYRVMKQALFRAGPAVMIAQERGRLGSITLVSQSNNLCSLSRCTKLPQEQIVSDHILLQTHWDYSGEMASAVLLPGSGSFITADESSLSAVGSGVTSIPG</sequence>
<evidence type="ECO:0000256" key="11">
    <source>
        <dbReference type="RuleBase" id="RU000304"/>
    </source>
</evidence>
<feature type="binding site" evidence="10">
    <location>
        <position position="64"/>
    </location>
    <ligand>
        <name>ATP</name>
        <dbReference type="ChEBI" id="CHEBI:30616"/>
    </ligand>
</feature>
<keyword evidence="4" id="KW-0808">Transferase</keyword>
<dbReference type="Gene3D" id="1.10.510.10">
    <property type="entry name" value="Transferase(Phosphotransferase) domain 1"/>
    <property type="match status" value="1"/>
</dbReference>
<dbReference type="InterPro" id="IPR008271">
    <property type="entry name" value="Ser/Thr_kinase_AS"/>
</dbReference>
<keyword evidence="5 10" id="KW-0547">Nucleotide-binding</keyword>
<evidence type="ECO:0000256" key="12">
    <source>
        <dbReference type="SAM" id="MobiDB-lite"/>
    </source>
</evidence>
<dbReference type="EC" id="2.7.11.1" evidence="2"/>
<evidence type="ECO:0000256" key="7">
    <source>
        <dbReference type="ARBA" id="ARBA00022840"/>
    </source>
</evidence>
<gene>
    <name evidence="14" type="ORF">DPX16_21117</name>
</gene>
<dbReference type="EMBL" id="RJVU01012097">
    <property type="protein sequence ID" value="ROL53184.1"/>
    <property type="molecule type" value="Genomic_DNA"/>
</dbReference>
<feature type="compositionally biased region" description="Polar residues" evidence="12">
    <location>
        <begin position="9"/>
        <end position="20"/>
    </location>
</feature>
<evidence type="ECO:0000259" key="13">
    <source>
        <dbReference type="PROSITE" id="PS50011"/>
    </source>
</evidence>
<dbReference type="AlphaFoldDB" id="A0A3N0Z4S4"/>
<dbReference type="InterPro" id="IPR017441">
    <property type="entry name" value="Protein_kinase_ATP_BS"/>
</dbReference>
<evidence type="ECO:0000313" key="15">
    <source>
        <dbReference type="Proteomes" id="UP000281406"/>
    </source>
</evidence>